<dbReference type="GO" id="GO:0006813">
    <property type="term" value="P:potassium ion transport"/>
    <property type="evidence" value="ECO:0007669"/>
    <property type="project" value="InterPro"/>
</dbReference>
<dbReference type="AlphaFoldDB" id="A0A318E2C9"/>
<dbReference type="Pfam" id="PF02254">
    <property type="entry name" value="TrkA_N"/>
    <property type="match status" value="1"/>
</dbReference>
<evidence type="ECO:0000313" key="3">
    <source>
        <dbReference type="EMBL" id="PXV65195.1"/>
    </source>
</evidence>
<dbReference type="GO" id="GO:0005737">
    <property type="term" value="C:cytoplasm"/>
    <property type="evidence" value="ECO:0007669"/>
    <property type="project" value="TreeGrafter"/>
</dbReference>
<dbReference type="Pfam" id="PF01370">
    <property type="entry name" value="Epimerase"/>
    <property type="match status" value="1"/>
</dbReference>
<feature type="domain" description="RCK N-terminal" evidence="2">
    <location>
        <begin position="11"/>
        <end position="60"/>
    </location>
</feature>
<evidence type="ECO:0000259" key="2">
    <source>
        <dbReference type="Pfam" id="PF02254"/>
    </source>
</evidence>
<dbReference type="InterPro" id="IPR001509">
    <property type="entry name" value="Epimerase_deHydtase"/>
</dbReference>
<dbReference type="Gene3D" id="3.40.50.720">
    <property type="entry name" value="NAD(P)-binding Rossmann-like Domain"/>
    <property type="match status" value="1"/>
</dbReference>
<dbReference type="PANTHER" id="PTHR48079">
    <property type="entry name" value="PROTEIN YEEZ"/>
    <property type="match status" value="1"/>
</dbReference>
<comment type="caution">
    <text evidence="3">The sequence shown here is derived from an EMBL/GenBank/DDBJ whole genome shotgun (WGS) entry which is preliminary data.</text>
</comment>
<reference evidence="3 4" key="1">
    <citation type="submission" date="2018-04" db="EMBL/GenBank/DDBJ databases">
        <title>Genomic Encyclopedia of Type Strains, Phase IV (KMG-IV): sequencing the most valuable type-strain genomes for metagenomic binning, comparative biology and taxonomic classification.</title>
        <authorList>
            <person name="Goeker M."/>
        </authorList>
    </citation>
    <scope>NUCLEOTIDE SEQUENCE [LARGE SCALE GENOMIC DNA]</scope>
    <source>
        <strain evidence="3 4">DSM 104150</strain>
    </source>
</reference>
<gene>
    <name evidence="3" type="ORF">C8D93_11013</name>
</gene>
<dbReference type="InterPro" id="IPR003148">
    <property type="entry name" value="RCK_N"/>
</dbReference>
<dbReference type="GO" id="GO:0004029">
    <property type="term" value="F:aldehyde dehydrogenase (NAD+) activity"/>
    <property type="evidence" value="ECO:0007669"/>
    <property type="project" value="TreeGrafter"/>
</dbReference>
<dbReference type="InterPro" id="IPR051783">
    <property type="entry name" value="NAD(P)-dependent_oxidoreduct"/>
</dbReference>
<proteinExistence type="predicted"/>
<dbReference type="EMBL" id="QICN01000010">
    <property type="protein sequence ID" value="PXV65195.1"/>
    <property type="molecule type" value="Genomic_DNA"/>
</dbReference>
<protein>
    <submittedName>
        <fullName evidence="3">Nucleoside-diphosphate-sugar epimerase</fullName>
    </submittedName>
</protein>
<evidence type="ECO:0000259" key="1">
    <source>
        <dbReference type="Pfam" id="PF01370"/>
    </source>
</evidence>
<feature type="domain" description="NAD-dependent epimerase/dehydratase" evidence="1">
    <location>
        <begin position="94"/>
        <end position="213"/>
    </location>
</feature>
<accession>A0A318E2C9</accession>
<dbReference type="PANTHER" id="PTHR48079:SF6">
    <property type="entry name" value="NAD(P)-BINDING DOMAIN-CONTAINING PROTEIN-RELATED"/>
    <property type="match status" value="1"/>
</dbReference>
<dbReference type="Proteomes" id="UP000248330">
    <property type="component" value="Unassembled WGS sequence"/>
</dbReference>
<dbReference type="RefSeq" id="WP_110266240.1">
    <property type="nucleotide sequence ID" value="NZ_CAWNXA010000010.1"/>
</dbReference>
<organism evidence="3 4">
    <name type="scientific">Sinimarinibacterium flocculans</name>
    <dbReference type="NCBI Taxonomy" id="985250"/>
    <lineage>
        <taxon>Bacteria</taxon>
        <taxon>Pseudomonadati</taxon>
        <taxon>Pseudomonadota</taxon>
        <taxon>Gammaproteobacteria</taxon>
        <taxon>Nevskiales</taxon>
        <taxon>Nevskiaceae</taxon>
        <taxon>Sinimarinibacterium</taxon>
    </lineage>
</organism>
<dbReference type="OrthoDB" id="9808276at2"/>
<name>A0A318E2C9_9GAMM</name>
<dbReference type="SUPFAM" id="SSF51735">
    <property type="entry name" value="NAD(P)-binding Rossmann-fold domains"/>
    <property type="match status" value="1"/>
</dbReference>
<sequence>MNELLSPPRALIAGCGDIGLRVARRLREAGGEVTAILRDPQKRGALEELGAQVRIEDLDHPQDAGDWPWLFWFAPPPGDGETDTRLRGWLSAQRGSIGRVVYVSTSGVYGDCDGRWIDEREPLKPQSARARRRADAEAALTQWAATAGAATVVLRVPGIYGPGRWPLQRLRSGTPVLRAEESPYSNRVHAEDLASAAVLAAVRGVGGHAYNIADGSPTTMADYFTRCARHFGLPEPEAVGLEEARRRFTPAMWSFMEESKRLRIDRAREELGFVPRYADLAAGLAAGD</sequence>
<evidence type="ECO:0000313" key="4">
    <source>
        <dbReference type="Proteomes" id="UP000248330"/>
    </source>
</evidence>
<dbReference type="InterPro" id="IPR036291">
    <property type="entry name" value="NAD(P)-bd_dom_sf"/>
</dbReference>
<keyword evidence="4" id="KW-1185">Reference proteome</keyword>